<comment type="similarity">
    <text evidence="1">Belongs to the MET18/MMS19 family.</text>
</comment>
<dbReference type="PANTHER" id="PTHR12891:SF0">
    <property type="entry name" value="MMS19 NUCLEOTIDE EXCISION REPAIR PROTEIN HOMOLOG"/>
    <property type="match status" value="1"/>
</dbReference>
<dbReference type="AlphaFoldDB" id="A0A2T9XYK0"/>
<protein>
    <recommendedName>
        <fullName evidence="1">MMS19 nucleotide excision repair protein</fullName>
    </recommendedName>
</protein>
<gene>
    <name evidence="4" type="ORF">BB559_007190</name>
</gene>
<dbReference type="PANTHER" id="PTHR12891">
    <property type="entry name" value="DNA REPAIR/TRANSCRIPTION PROTEIN MET18/MMS19"/>
    <property type="match status" value="1"/>
</dbReference>
<evidence type="ECO:0000256" key="2">
    <source>
        <dbReference type="SAM" id="MobiDB-lite"/>
    </source>
</evidence>
<dbReference type="InterPro" id="IPR029240">
    <property type="entry name" value="MMS19_N"/>
</dbReference>
<accession>A0A2T9XYK0</accession>
<feature type="region of interest" description="Disordered" evidence="2">
    <location>
        <begin position="1"/>
        <end position="23"/>
    </location>
</feature>
<feature type="compositionally biased region" description="Polar residues" evidence="2">
    <location>
        <begin position="12"/>
        <end position="23"/>
    </location>
</feature>
<dbReference type="STRING" id="61424.A0A2T9XYK0"/>
<reference evidence="4 5" key="1">
    <citation type="journal article" date="2018" name="MBio">
        <title>Comparative Genomics Reveals the Core Gene Toolbox for the Fungus-Insect Symbiosis.</title>
        <authorList>
            <person name="Wang Y."/>
            <person name="Stata M."/>
            <person name="Wang W."/>
            <person name="Stajich J.E."/>
            <person name="White M.M."/>
            <person name="Moncalvo J.M."/>
        </authorList>
    </citation>
    <scope>NUCLEOTIDE SEQUENCE [LARGE SCALE GENOMIC DNA]</scope>
    <source>
        <strain evidence="4 5">AUS-77-4</strain>
    </source>
</reference>
<dbReference type="GO" id="GO:0005634">
    <property type="term" value="C:nucleus"/>
    <property type="evidence" value="ECO:0007669"/>
    <property type="project" value="UniProtKB-SubCell"/>
</dbReference>
<dbReference type="EMBL" id="MBFT01001142">
    <property type="protein sequence ID" value="PVU85143.1"/>
    <property type="molecule type" value="Genomic_DNA"/>
</dbReference>
<dbReference type="GO" id="GO:0051604">
    <property type="term" value="P:protein maturation"/>
    <property type="evidence" value="ECO:0007669"/>
    <property type="project" value="UniProtKB-UniRule"/>
</dbReference>
<dbReference type="GO" id="GO:0006281">
    <property type="term" value="P:DNA repair"/>
    <property type="evidence" value="ECO:0007669"/>
    <property type="project" value="UniProtKB-UniRule"/>
</dbReference>
<keyword evidence="1" id="KW-0227">DNA damage</keyword>
<dbReference type="OrthoDB" id="342900at2759"/>
<feature type="domain" description="MMS19 N-terminal" evidence="3">
    <location>
        <begin position="44"/>
        <end position="204"/>
    </location>
</feature>
<evidence type="ECO:0000256" key="1">
    <source>
        <dbReference type="RuleBase" id="RU367072"/>
    </source>
</evidence>
<keyword evidence="5" id="KW-1185">Reference proteome</keyword>
<dbReference type="Pfam" id="PF14500">
    <property type="entry name" value="MMS19_N"/>
    <property type="match status" value="1"/>
</dbReference>
<proteinExistence type="inferred from homology"/>
<evidence type="ECO:0000313" key="5">
    <source>
        <dbReference type="Proteomes" id="UP000245699"/>
    </source>
</evidence>
<dbReference type="Proteomes" id="UP000245699">
    <property type="component" value="Unassembled WGS sequence"/>
</dbReference>
<keyword evidence="1" id="KW-0234">DNA repair</keyword>
<keyword evidence="1" id="KW-0539">Nucleus</keyword>
<dbReference type="InterPro" id="IPR039920">
    <property type="entry name" value="MMS19"/>
</dbReference>
<sequence>MRERAQIISAMDESQSTSKNNSTETIEEIKQDIVSGRSNLLSYVGELEPYLTSEEATKRVKGMEVLVNILKNLTSNEVNKKTASVLVMFFSLRTSDAVSIPQILDGMWALMNMNDDDEALQRKIVTNVLNKIHVQSYQQRIRNLTFQIIDRYLSIKGKKLINKKTIIDIVTSIDGERDPRNLMLIFDIVTKLVCECDISEAYKASYSNYSI</sequence>
<comment type="function">
    <text evidence="1">Key component of the cytosolic iron-sulfur protein assembly (CIA) complex, a multiprotein complex that mediates the incorporation of iron-sulfur cluster into apoproteins specifically involved in DNA metabolism and genomic integrity. In the CIA complex, MMS19 acts as an adapter between early-acting CIA components and a subset of cellular target iron-sulfur proteins.</text>
</comment>
<organism evidence="4 5">
    <name type="scientific">Furculomyces boomerangus</name>
    <dbReference type="NCBI Taxonomy" id="61424"/>
    <lineage>
        <taxon>Eukaryota</taxon>
        <taxon>Fungi</taxon>
        <taxon>Fungi incertae sedis</taxon>
        <taxon>Zoopagomycota</taxon>
        <taxon>Kickxellomycotina</taxon>
        <taxon>Harpellomycetes</taxon>
        <taxon>Harpellales</taxon>
        <taxon>Harpellaceae</taxon>
        <taxon>Furculomyces</taxon>
    </lineage>
</organism>
<dbReference type="GO" id="GO:0097361">
    <property type="term" value="C:cytosolic [4Fe-4S] assembly targeting complex"/>
    <property type="evidence" value="ECO:0007669"/>
    <property type="project" value="UniProtKB-UniRule"/>
</dbReference>
<evidence type="ECO:0000313" key="4">
    <source>
        <dbReference type="EMBL" id="PVU85143.1"/>
    </source>
</evidence>
<comment type="caution">
    <text evidence="4">The sequence shown here is derived from an EMBL/GenBank/DDBJ whole genome shotgun (WGS) entry which is preliminary data.</text>
</comment>
<comment type="subcellular location">
    <subcellularLocation>
        <location evidence="1">Nucleus</location>
    </subcellularLocation>
</comment>
<dbReference type="GO" id="GO:0016226">
    <property type="term" value="P:iron-sulfur cluster assembly"/>
    <property type="evidence" value="ECO:0007669"/>
    <property type="project" value="UniProtKB-UniRule"/>
</dbReference>
<evidence type="ECO:0000259" key="3">
    <source>
        <dbReference type="Pfam" id="PF14500"/>
    </source>
</evidence>
<name>A0A2T9XYK0_9FUNG</name>